<evidence type="ECO:0000313" key="2">
    <source>
        <dbReference type="EMBL" id="QSQ22292.1"/>
    </source>
</evidence>
<dbReference type="Gene3D" id="2.40.10.220">
    <property type="entry name" value="predicted glycosyltransferase like domains"/>
    <property type="match status" value="1"/>
</dbReference>
<gene>
    <name evidence="2" type="ORF">JY651_45425</name>
</gene>
<reference evidence="2 3" key="1">
    <citation type="submission" date="2021-02" db="EMBL/GenBank/DDBJ databases">
        <title>De Novo genome assembly of isolated myxobacteria.</title>
        <authorList>
            <person name="Stevens D.C."/>
        </authorList>
    </citation>
    <scope>NUCLEOTIDE SEQUENCE [LARGE SCALE GENOMIC DNA]</scope>
    <source>
        <strain evidence="3">SCPEA02</strain>
    </source>
</reference>
<feature type="domain" description="PilZ" evidence="1">
    <location>
        <begin position="9"/>
        <end position="98"/>
    </location>
</feature>
<dbReference type="RefSeq" id="WP_206723869.1">
    <property type="nucleotide sequence ID" value="NZ_CP071090.1"/>
</dbReference>
<dbReference type="InterPro" id="IPR009875">
    <property type="entry name" value="PilZ_domain"/>
</dbReference>
<dbReference type="EMBL" id="CP071090">
    <property type="protein sequence ID" value="QSQ22292.1"/>
    <property type="molecule type" value="Genomic_DNA"/>
</dbReference>
<keyword evidence="3" id="KW-1185">Reference proteome</keyword>
<accession>A0ABX7NTR1</accession>
<sequence length="111" mass="12953">MLKPRNLPRFAHRLTIRLRGMLPVYTHDVSEGGFCADMLQPLNPGATIEGSIAVGEAELPFQGEVVWTRRTAGDRVRGRYGVRFTHVTEEFRRRLHEYRKMQGKRLVRWFT</sequence>
<organism evidence="2 3">
    <name type="scientific">Pyxidicoccus parkwayensis</name>
    <dbReference type="NCBI Taxonomy" id="2813578"/>
    <lineage>
        <taxon>Bacteria</taxon>
        <taxon>Pseudomonadati</taxon>
        <taxon>Myxococcota</taxon>
        <taxon>Myxococcia</taxon>
        <taxon>Myxococcales</taxon>
        <taxon>Cystobacterineae</taxon>
        <taxon>Myxococcaceae</taxon>
        <taxon>Pyxidicoccus</taxon>
    </lineage>
</organism>
<name>A0ABX7NTR1_9BACT</name>
<proteinExistence type="predicted"/>
<protein>
    <submittedName>
        <fullName evidence="2">PilZ domain-containing protein</fullName>
    </submittedName>
</protein>
<dbReference type="SUPFAM" id="SSF141371">
    <property type="entry name" value="PilZ domain-like"/>
    <property type="match status" value="1"/>
</dbReference>
<evidence type="ECO:0000259" key="1">
    <source>
        <dbReference type="Pfam" id="PF07238"/>
    </source>
</evidence>
<evidence type="ECO:0000313" key="3">
    <source>
        <dbReference type="Proteomes" id="UP000662747"/>
    </source>
</evidence>
<dbReference type="Proteomes" id="UP000662747">
    <property type="component" value="Chromosome"/>
</dbReference>
<dbReference type="Pfam" id="PF07238">
    <property type="entry name" value="PilZ"/>
    <property type="match status" value="1"/>
</dbReference>